<sequence>MATTLQCCRPTRARGQSQCT</sequence>
<organism evidence="2">
    <name type="scientific">Anguilla anguilla</name>
    <name type="common">European freshwater eel</name>
    <name type="synonym">Muraena anguilla</name>
    <dbReference type="NCBI Taxonomy" id="7936"/>
    <lineage>
        <taxon>Eukaryota</taxon>
        <taxon>Metazoa</taxon>
        <taxon>Chordata</taxon>
        <taxon>Craniata</taxon>
        <taxon>Vertebrata</taxon>
        <taxon>Euteleostomi</taxon>
        <taxon>Actinopterygii</taxon>
        <taxon>Neopterygii</taxon>
        <taxon>Teleostei</taxon>
        <taxon>Anguilliformes</taxon>
        <taxon>Anguillidae</taxon>
        <taxon>Anguilla</taxon>
    </lineage>
</organism>
<evidence type="ECO:0000256" key="1">
    <source>
        <dbReference type="SAM" id="MobiDB-lite"/>
    </source>
</evidence>
<accession>A0A0E9Q564</accession>
<feature type="region of interest" description="Disordered" evidence="1">
    <location>
        <begin position="1"/>
        <end position="20"/>
    </location>
</feature>
<name>A0A0E9Q564_ANGAN</name>
<protein>
    <submittedName>
        <fullName evidence="2">Uncharacterized protein</fullName>
    </submittedName>
</protein>
<reference evidence="2" key="2">
    <citation type="journal article" date="2015" name="Fish Shellfish Immunol.">
        <title>Early steps in the European eel (Anguilla anguilla)-Vibrio vulnificus interaction in the gills: Role of the RtxA13 toxin.</title>
        <authorList>
            <person name="Callol A."/>
            <person name="Pajuelo D."/>
            <person name="Ebbesson L."/>
            <person name="Teles M."/>
            <person name="MacKenzie S."/>
            <person name="Amaro C."/>
        </authorList>
    </citation>
    <scope>NUCLEOTIDE SEQUENCE</scope>
</reference>
<evidence type="ECO:0000313" key="2">
    <source>
        <dbReference type="EMBL" id="JAH11480.1"/>
    </source>
</evidence>
<dbReference type="EMBL" id="GBXM01097097">
    <property type="protein sequence ID" value="JAH11480.1"/>
    <property type="molecule type" value="Transcribed_RNA"/>
</dbReference>
<proteinExistence type="predicted"/>
<dbReference type="AlphaFoldDB" id="A0A0E9Q564"/>
<reference evidence="2" key="1">
    <citation type="submission" date="2014-11" db="EMBL/GenBank/DDBJ databases">
        <authorList>
            <person name="Amaro Gonzalez C."/>
        </authorList>
    </citation>
    <scope>NUCLEOTIDE SEQUENCE</scope>
</reference>